<evidence type="ECO:0000313" key="3">
    <source>
        <dbReference type="Proteomes" id="UP000005239"/>
    </source>
</evidence>
<feature type="compositionally biased region" description="Polar residues" evidence="1">
    <location>
        <begin position="263"/>
        <end position="281"/>
    </location>
</feature>
<dbReference type="AlphaFoldDB" id="A0A2A6BK07"/>
<keyword evidence="3" id="KW-1185">Reference proteome</keyword>
<reference evidence="3" key="1">
    <citation type="journal article" date="2008" name="Nat. Genet.">
        <title>The Pristionchus pacificus genome provides a unique perspective on nematode lifestyle and parasitism.</title>
        <authorList>
            <person name="Dieterich C."/>
            <person name="Clifton S.W."/>
            <person name="Schuster L.N."/>
            <person name="Chinwalla A."/>
            <person name="Delehaunty K."/>
            <person name="Dinkelacker I."/>
            <person name="Fulton L."/>
            <person name="Fulton R."/>
            <person name="Godfrey J."/>
            <person name="Minx P."/>
            <person name="Mitreva M."/>
            <person name="Roeseler W."/>
            <person name="Tian H."/>
            <person name="Witte H."/>
            <person name="Yang S.P."/>
            <person name="Wilson R.K."/>
            <person name="Sommer R.J."/>
        </authorList>
    </citation>
    <scope>NUCLEOTIDE SEQUENCE [LARGE SCALE GENOMIC DNA]</scope>
    <source>
        <strain evidence="3">PS312</strain>
    </source>
</reference>
<feature type="compositionally biased region" description="Acidic residues" evidence="1">
    <location>
        <begin position="185"/>
        <end position="194"/>
    </location>
</feature>
<reference evidence="2" key="2">
    <citation type="submission" date="2022-06" db="UniProtKB">
        <authorList>
            <consortium name="EnsemblMetazoa"/>
        </authorList>
    </citation>
    <scope>IDENTIFICATION</scope>
    <source>
        <strain evidence="2">PS312</strain>
    </source>
</reference>
<feature type="region of interest" description="Disordered" evidence="1">
    <location>
        <begin position="449"/>
        <end position="511"/>
    </location>
</feature>
<feature type="compositionally biased region" description="Basic residues" evidence="1">
    <location>
        <begin position="135"/>
        <end position="149"/>
    </location>
</feature>
<gene>
    <name evidence="2" type="primary">WBGene00277730</name>
</gene>
<feature type="compositionally biased region" description="Basic residues" evidence="1">
    <location>
        <begin position="366"/>
        <end position="375"/>
    </location>
</feature>
<feature type="compositionally biased region" description="Basic and acidic residues" evidence="1">
    <location>
        <begin position="323"/>
        <end position="333"/>
    </location>
</feature>
<feature type="compositionally biased region" description="Acidic residues" evidence="1">
    <location>
        <begin position="345"/>
        <end position="360"/>
    </location>
</feature>
<feature type="compositionally biased region" description="Polar residues" evidence="1">
    <location>
        <begin position="212"/>
        <end position="223"/>
    </location>
</feature>
<sequence length="768" mass="87344">MALNSPYFFRQRKSTVHQVTVPKKEPPVHNTLILWFPNWDRVTEDSYGLIKIEKLLNKNDAHISPGVVFKHVYHEDGEEYDAFFIEKGPYIRLRRHFNLLTRHHNPVNPETIKKVGENRYLPPLPDCPPDYVKPPVRKRNMKLTQRRPRVTFALADDDEENGKGGKKPVASSRTRSKSAFRDRDVDDEEQEEMTEQMRTLRSASAFPVLARSTRSTRATSVGQESGRVTRSRSRSRARFVDANASQGDEEQDEVLPKQRRSRAVSSTPSRSATAEGNQLIRTTRARSVAKTGQKDDEKIVAHSKQSTRVASSTPSRTARASSSRREMVKETSSHRTRARSVAVIDAEENEKQDEEKEEEVLEYRRSRSTRLRRARSMTVNASGDTADEEMEPIPTLLRAPAAGSIDEAIGDHKDDENGDEEMPSLSHMNDFVVVDDGEEEEQIDIGTAFEQPSAESGNNKAGMDGSVVDGQMERPSRGRSMARRDGGEEEEEYDGEEEEEPNESRRHRTRMDKRVQLSDAVSSEVHMYGNEFNILIEELSEQENEETIKVISSETADELLQKAHKSLAKGIQIMEDIREELTAANVDVMKLDSNSGPRLALYRMAVMCNILKNFITRWEKTVMNLRDQEEWRREEIASEDEPKNDVDSAERKSKENRLVKSASMFRSTRSRTPAIRSTPRSLTPTARPIPAKEPRGPAILLPINTNDEDFSESETDEKEPVYNRRAKVDSCLPSISTTSGHNQTFSFSSTFLKKRAASPVEREIKRRK</sequence>
<dbReference type="Proteomes" id="UP000005239">
    <property type="component" value="Unassembled WGS sequence"/>
</dbReference>
<dbReference type="EnsemblMetazoa" id="PPA39361.1">
    <property type="protein sequence ID" value="PPA39361.1"/>
    <property type="gene ID" value="WBGene00277730"/>
</dbReference>
<accession>A0A8R1YX64</accession>
<evidence type="ECO:0000256" key="1">
    <source>
        <dbReference type="SAM" id="MobiDB-lite"/>
    </source>
</evidence>
<feature type="compositionally biased region" description="Acidic residues" evidence="1">
    <location>
        <begin position="706"/>
        <end position="717"/>
    </location>
</feature>
<feature type="region of interest" description="Disordered" evidence="1">
    <location>
        <begin position="131"/>
        <end position="393"/>
    </location>
</feature>
<feature type="compositionally biased region" description="Low complexity" evidence="1">
    <location>
        <begin position="306"/>
        <end position="321"/>
    </location>
</feature>
<name>A0A2A6BK07_PRIPA</name>
<feature type="compositionally biased region" description="Acidic residues" evidence="1">
    <location>
        <begin position="487"/>
        <end position="501"/>
    </location>
</feature>
<evidence type="ECO:0000313" key="2">
    <source>
        <dbReference type="EnsemblMetazoa" id="PPA39361.1"/>
    </source>
</evidence>
<feature type="compositionally biased region" description="Basic and acidic residues" evidence="1">
    <location>
        <begin position="631"/>
        <end position="658"/>
    </location>
</feature>
<organism evidence="2 3">
    <name type="scientific">Pristionchus pacificus</name>
    <name type="common">Parasitic nematode worm</name>
    <dbReference type="NCBI Taxonomy" id="54126"/>
    <lineage>
        <taxon>Eukaryota</taxon>
        <taxon>Metazoa</taxon>
        <taxon>Ecdysozoa</taxon>
        <taxon>Nematoda</taxon>
        <taxon>Chromadorea</taxon>
        <taxon>Rhabditida</taxon>
        <taxon>Rhabditina</taxon>
        <taxon>Diplogasteromorpha</taxon>
        <taxon>Diplogasteroidea</taxon>
        <taxon>Neodiplogasteridae</taxon>
        <taxon>Pristionchus</taxon>
    </lineage>
</organism>
<feature type="region of interest" description="Disordered" evidence="1">
    <location>
        <begin position="631"/>
        <end position="723"/>
    </location>
</feature>
<accession>A0A2A6BK07</accession>
<proteinExistence type="predicted"/>
<feature type="compositionally biased region" description="Basic and acidic residues" evidence="1">
    <location>
        <begin position="471"/>
        <end position="486"/>
    </location>
</feature>
<protein>
    <submittedName>
        <fullName evidence="2">Uncharacterized protein</fullName>
    </submittedName>
</protein>